<dbReference type="InterPro" id="IPR036188">
    <property type="entry name" value="FAD/NAD-bd_sf"/>
</dbReference>
<sequence>MTATESETCDVLIVGGGPGGSSCARGLRDSGLDVLIMDKATFPRDKVCAGWITPPVVDLLDLDLADYARDHALQPITRFRTGIIGGTTIETEYGKTVSYGIRRCEFDNYLLKRCGARTQLGTPLKTMECNENGWLINGSLQAKLVVGAGGHFCPVARELNQDHSSEKSVVLAQETEFELTPEQQSLCHVKPDTPELYFCRDLKGYGWCFYKDGYLNVGMGREGEKQLSAVRDEFTDYLDREGRVPKEILGKFKGHAYRLYGLQKRTIVDERVLLVGDAIGMASPQSGEGIRPAIETGFIAADVIRGCQQDYTKVRLAEYQDKLFQRFGEWSDHPEASLIPATLRQFLGRKLMSTQWFTRKVLLDRWFLQQHVSPLVHG</sequence>
<keyword evidence="3" id="KW-1185">Reference proteome</keyword>
<dbReference type="SUPFAM" id="SSF51905">
    <property type="entry name" value="FAD/NAD(P)-binding domain"/>
    <property type="match status" value="1"/>
</dbReference>
<dbReference type="Proteomes" id="UP000317171">
    <property type="component" value="Chromosome"/>
</dbReference>
<dbReference type="InterPro" id="IPR050407">
    <property type="entry name" value="Geranylgeranyl_reductase"/>
</dbReference>
<dbReference type="GO" id="GO:0071949">
    <property type="term" value="F:FAD binding"/>
    <property type="evidence" value="ECO:0007669"/>
    <property type="project" value="InterPro"/>
</dbReference>
<dbReference type="GO" id="GO:0016491">
    <property type="term" value="F:oxidoreductase activity"/>
    <property type="evidence" value="ECO:0007669"/>
    <property type="project" value="UniProtKB-KW"/>
</dbReference>
<name>A0A517RFE2_9PLAN</name>
<keyword evidence="2" id="KW-0560">Oxidoreductase</keyword>
<evidence type="ECO:0000313" key="3">
    <source>
        <dbReference type="Proteomes" id="UP000317171"/>
    </source>
</evidence>
<gene>
    <name evidence="2" type="ORF">Pan241w_26850</name>
</gene>
<dbReference type="KEGG" id="gaz:Pan241w_26850"/>
<dbReference type="EC" id="1.-.-.-" evidence="2"/>
<proteinExistence type="predicted"/>
<dbReference type="Pfam" id="PF01494">
    <property type="entry name" value="FAD_binding_3"/>
    <property type="match status" value="1"/>
</dbReference>
<dbReference type="PANTHER" id="PTHR42685">
    <property type="entry name" value="GERANYLGERANYL DIPHOSPHATE REDUCTASE"/>
    <property type="match status" value="1"/>
</dbReference>
<organism evidence="2 3">
    <name type="scientific">Gimesia alba</name>
    <dbReference type="NCBI Taxonomy" id="2527973"/>
    <lineage>
        <taxon>Bacteria</taxon>
        <taxon>Pseudomonadati</taxon>
        <taxon>Planctomycetota</taxon>
        <taxon>Planctomycetia</taxon>
        <taxon>Planctomycetales</taxon>
        <taxon>Planctomycetaceae</taxon>
        <taxon>Gimesia</taxon>
    </lineage>
</organism>
<dbReference type="PRINTS" id="PR00420">
    <property type="entry name" value="RNGMNOXGNASE"/>
</dbReference>
<dbReference type="RefSeq" id="WP_145216097.1">
    <property type="nucleotide sequence ID" value="NZ_CP036269.1"/>
</dbReference>
<dbReference type="PANTHER" id="PTHR42685:SF22">
    <property type="entry name" value="CONDITIONED MEDIUM FACTOR RECEPTOR 1"/>
    <property type="match status" value="1"/>
</dbReference>
<reference evidence="2 3" key="1">
    <citation type="submission" date="2019-02" db="EMBL/GenBank/DDBJ databases">
        <title>Deep-cultivation of Planctomycetes and their phenomic and genomic characterization uncovers novel biology.</title>
        <authorList>
            <person name="Wiegand S."/>
            <person name="Jogler M."/>
            <person name="Boedeker C."/>
            <person name="Pinto D."/>
            <person name="Vollmers J."/>
            <person name="Rivas-Marin E."/>
            <person name="Kohn T."/>
            <person name="Peeters S.H."/>
            <person name="Heuer A."/>
            <person name="Rast P."/>
            <person name="Oberbeckmann S."/>
            <person name="Bunk B."/>
            <person name="Jeske O."/>
            <person name="Meyerdierks A."/>
            <person name="Storesund J.E."/>
            <person name="Kallscheuer N."/>
            <person name="Luecker S."/>
            <person name="Lage O.M."/>
            <person name="Pohl T."/>
            <person name="Merkel B.J."/>
            <person name="Hornburger P."/>
            <person name="Mueller R.-W."/>
            <person name="Bruemmer F."/>
            <person name="Labrenz M."/>
            <person name="Spormann A.M."/>
            <person name="Op den Camp H."/>
            <person name="Overmann J."/>
            <person name="Amann R."/>
            <person name="Jetten M.S.M."/>
            <person name="Mascher T."/>
            <person name="Medema M.H."/>
            <person name="Devos D.P."/>
            <person name="Kaster A.-K."/>
            <person name="Ovreas L."/>
            <person name="Rohde M."/>
            <person name="Galperin M.Y."/>
            <person name="Jogler C."/>
        </authorList>
    </citation>
    <scope>NUCLEOTIDE SEQUENCE [LARGE SCALE GENOMIC DNA]</scope>
    <source>
        <strain evidence="2 3">Pan241w</strain>
    </source>
</reference>
<dbReference type="Gene3D" id="3.50.50.60">
    <property type="entry name" value="FAD/NAD(P)-binding domain"/>
    <property type="match status" value="1"/>
</dbReference>
<dbReference type="InterPro" id="IPR002938">
    <property type="entry name" value="FAD-bd"/>
</dbReference>
<protein>
    <submittedName>
        <fullName evidence="2">Oxidoreductase</fullName>
        <ecNumber evidence="2">1.-.-.-</ecNumber>
    </submittedName>
</protein>
<dbReference type="AlphaFoldDB" id="A0A517RFE2"/>
<accession>A0A517RFE2</accession>
<dbReference type="EMBL" id="CP036269">
    <property type="protein sequence ID" value="QDT42599.1"/>
    <property type="molecule type" value="Genomic_DNA"/>
</dbReference>
<feature type="domain" description="FAD-binding" evidence="1">
    <location>
        <begin position="9"/>
        <end position="295"/>
    </location>
</feature>
<dbReference type="OrthoDB" id="9806565at2"/>
<evidence type="ECO:0000313" key="2">
    <source>
        <dbReference type="EMBL" id="QDT42599.1"/>
    </source>
</evidence>
<evidence type="ECO:0000259" key="1">
    <source>
        <dbReference type="Pfam" id="PF01494"/>
    </source>
</evidence>